<dbReference type="PANTHER" id="PTHR42754">
    <property type="entry name" value="ENDOGLUCANASE"/>
    <property type="match status" value="1"/>
</dbReference>
<gene>
    <name evidence="1" type="ORF">EJV47_13125</name>
</gene>
<dbReference type="AlphaFoldDB" id="A0A3S0JAA0"/>
<evidence type="ECO:0000313" key="2">
    <source>
        <dbReference type="Proteomes" id="UP000282184"/>
    </source>
</evidence>
<dbReference type="InterPro" id="IPR011047">
    <property type="entry name" value="Quinoprotein_ADH-like_sf"/>
</dbReference>
<organism evidence="1 2">
    <name type="scientific">Hymenobacter gummosus</name>
    <dbReference type="NCBI Taxonomy" id="1776032"/>
    <lineage>
        <taxon>Bacteria</taxon>
        <taxon>Pseudomonadati</taxon>
        <taxon>Bacteroidota</taxon>
        <taxon>Cytophagia</taxon>
        <taxon>Cytophagales</taxon>
        <taxon>Hymenobacteraceae</taxon>
        <taxon>Hymenobacter</taxon>
    </lineage>
</organism>
<name>A0A3S0JAA0_9BACT</name>
<protein>
    <submittedName>
        <fullName evidence="1">T9SS type A sorting domain-containing protein</fullName>
    </submittedName>
</protein>
<dbReference type="PANTHER" id="PTHR42754:SF1">
    <property type="entry name" value="LIPOPROTEIN"/>
    <property type="match status" value="1"/>
</dbReference>
<dbReference type="NCBIfam" id="TIGR04183">
    <property type="entry name" value="Por_Secre_tail"/>
    <property type="match status" value="1"/>
</dbReference>
<dbReference type="OrthoDB" id="862356at2"/>
<evidence type="ECO:0000313" key="1">
    <source>
        <dbReference type="EMBL" id="RTQ49748.1"/>
    </source>
</evidence>
<dbReference type="Proteomes" id="UP000282184">
    <property type="component" value="Unassembled WGS sequence"/>
</dbReference>
<comment type="caution">
    <text evidence="1">The sequence shown here is derived from an EMBL/GenBank/DDBJ whole genome shotgun (WGS) entry which is preliminary data.</text>
</comment>
<accession>A0A3S0JAA0</accession>
<keyword evidence="2" id="KW-1185">Reference proteome</keyword>
<dbReference type="SUPFAM" id="SSF50998">
    <property type="entry name" value="Quinoprotein alcohol dehydrogenase-like"/>
    <property type="match status" value="1"/>
</dbReference>
<dbReference type="EMBL" id="RXOF01000006">
    <property type="protein sequence ID" value="RTQ49748.1"/>
    <property type="molecule type" value="Genomic_DNA"/>
</dbReference>
<proteinExistence type="predicted"/>
<dbReference type="InterPro" id="IPR026444">
    <property type="entry name" value="Secre_tail"/>
</dbReference>
<sequence>MLRFALLGWWLVTLLVSAPAARAQILWQRAYGTATTNDFCSDMLPLRAGGYLLVGRQEAPARVLLIRTNTQGDTLWTRKYAIRGFGLLYTGRACEDNAGRVLVTGNGLLDLNNPFDSDAFLLMINTNSRGDSLWSKKFRGPTNDRFYDMTLGVSNDFVLTGEINTHCQMLRLTANGQTLQQSITAFCAQTILKVPGGFWLGSPSYNPATSKIYFMDDTGNIIRFKQCPANITGFYSLSLAEPGYILACGGRLAKFDLNMDTVWTRQLRYYQLLPTARLVRLTTDNHYVMLGENYTNGAREISVHKLDPQGRQLRDTLLQRGYHTDIGGLAVDAATGAYVVAASAWQGPIGRTDVGLLALRPWATVTATSAPRRPAVGPLQAWPNPAGAGQMLLRVRPPHPSATTAELLDLTGRLVRRWPATATVAGAATWELPLAGVAPGVYLLTVYDRAGQRYVARLGRE</sequence>
<reference evidence="1 2" key="1">
    <citation type="submission" date="2018-12" db="EMBL/GenBank/DDBJ databases">
        <title>Hymenobacter gummosus sp. nov., isolated from a spring.</title>
        <authorList>
            <person name="Nie L."/>
        </authorList>
    </citation>
    <scope>NUCLEOTIDE SEQUENCE [LARGE SCALE GENOMIC DNA]</scope>
    <source>
        <strain evidence="1 2">KCTC 52166</strain>
    </source>
</reference>